<dbReference type="Proteomes" id="UP000232883">
    <property type="component" value="Chromosome"/>
</dbReference>
<protein>
    <submittedName>
        <fullName evidence="1">Uncharacterized protein</fullName>
    </submittedName>
</protein>
<evidence type="ECO:0000313" key="2">
    <source>
        <dbReference type="Proteomes" id="UP000232883"/>
    </source>
</evidence>
<name>A0A2K8Z2R8_9BACT</name>
<keyword evidence="2" id="KW-1185">Reference proteome</keyword>
<sequence>MSLLLPIIQQSPTDLTTGEYVGILFRIVEKGTQDELFKQTNQLYQRPKVLLTWVLPDQYELVQKQPRPVLIHKEYTQSLRQSSHLYRDVIGMRGYDFSESELTYPFDLLSLLGTPSLLSVQVTKKGETCHPELKQIKPLPADTGVSDCPYDFYSLTFKDWNWEIYDELSQKLQQEIARSPEYAKLPARVNQSTIENHDQ</sequence>
<dbReference type="AlphaFoldDB" id="A0A2K8Z2R8"/>
<proteinExistence type="predicted"/>
<dbReference type="EMBL" id="CP025096">
    <property type="protein sequence ID" value="AUD04141.1"/>
    <property type="molecule type" value="Genomic_DNA"/>
</dbReference>
<accession>A0A2K8Z2R8</accession>
<gene>
    <name evidence="1" type="ORF">CWM47_21275</name>
</gene>
<dbReference type="KEGG" id="spir:CWM47_21275"/>
<dbReference type="NCBIfam" id="NF046043">
    <property type="entry name" value="rep_init_NGO0469"/>
    <property type="match status" value="1"/>
</dbReference>
<reference evidence="1 2" key="1">
    <citation type="submission" date="2017-11" db="EMBL/GenBank/DDBJ databases">
        <title>Taxonomic description and genome sequences of Spirosoma HA7 sp. nov., isolated from pollen microhabitat of Corylus avellana.</title>
        <authorList>
            <person name="Ambika Manirajan B."/>
            <person name="Suarez C."/>
            <person name="Ratering S."/>
            <person name="Geissler-Plaum R."/>
            <person name="Cardinale M."/>
            <person name="Sylvia S."/>
        </authorList>
    </citation>
    <scope>NUCLEOTIDE SEQUENCE [LARGE SCALE GENOMIC DNA]</scope>
    <source>
        <strain evidence="1 2">HA7</strain>
    </source>
</reference>
<organism evidence="1 2">
    <name type="scientific">Spirosoma pollinicola</name>
    <dbReference type="NCBI Taxonomy" id="2057025"/>
    <lineage>
        <taxon>Bacteria</taxon>
        <taxon>Pseudomonadati</taxon>
        <taxon>Bacteroidota</taxon>
        <taxon>Cytophagia</taxon>
        <taxon>Cytophagales</taxon>
        <taxon>Cytophagaceae</taxon>
        <taxon>Spirosoma</taxon>
    </lineage>
</organism>
<dbReference type="OrthoDB" id="70276at89373"/>
<evidence type="ECO:0000313" key="1">
    <source>
        <dbReference type="EMBL" id="AUD04141.1"/>
    </source>
</evidence>
<dbReference type="RefSeq" id="WP_100990207.1">
    <property type="nucleotide sequence ID" value="NZ_CP025096.1"/>
</dbReference>
<dbReference type="InterPro" id="IPR059222">
    <property type="entry name" value="NGO0469-like"/>
</dbReference>